<dbReference type="Proteomes" id="UP000009315">
    <property type="component" value="Unassembled WGS sequence"/>
</dbReference>
<dbReference type="SUPFAM" id="SSF46894">
    <property type="entry name" value="C-terminal effector domain of the bipartite response regulators"/>
    <property type="match status" value="1"/>
</dbReference>
<dbReference type="InterPro" id="IPR001867">
    <property type="entry name" value="OmpR/PhoB-type_DNA-bd"/>
</dbReference>
<dbReference type="CDD" id="cd00383">
    <property type="entry name" value="trans_reg_C"/>
    <property type="match status" value="1"/>
</dbReference>
<evidence type="ECO:0000259" key="3">
    <source>
        <dbReference type="PROSITE" id="PS51755"/>
    </source>
</evidence>
<sequence length="103" mass="11635">MKLLYDIITTGSRIKSHIRKHERLKGNLVPAKINIHKGLEINTASGKVYVNGREVQMTAREYELLVFLASNPGIVFSKEHILTRIWGEDYYGDTATAAGHIQK</sequence>
<dbReference type="GO" id="GO:0006355">
    <property type="term" value="P:regulation of DNA-templated transcription"/>
    <property type="evidence" value="ECO:0007669"/>
    <property type="project" value="InterPro"/>
</dbReference>
<evidence type="ECO:0000256" key="1">
    <source>
        <dbReference type="ARBA" id="ARBA00023125"/>
    </source>
</evidence>
<organism evidence="4 5">
    <name type="scientific">Desulforamulus hydrothermalis Lam5 = DSM 18033</name>
    <dbReference type="NCBI Taxonomy" id="1121428"/>
    <lineage>
        <taxon>Bacteria</taxon>
        <taxon>Bacillati</taxon>
        <taxon>Bacillota</taxon>
        <taxon>Clostridia</taxon>
        <taxon>Eubacteriales</taxon>
        <taxon>Peptococcaceae</taxon>
        <taxon>Desulforamulus</taxon>
    </lineage>
</organism>
<dbReference type="EMBL" id="CAOS01000003">
    <property type="protein sequence ID" value="CCO07494.1"/>
    <property type="molecule type" value="Genomic_DNA"/>
</dbReference>
<dbReference type="InterPro" id="IPR036388">
    <property type="entry name" value="WH-like_DNA-bd_sf"/>
</dbReference>
<dbReference type="InterPro" id="IPR016032">
    <property type="entry name" value="Sig_transdc_resp-reg_C-effctor"/>
</dbReference>
<keyword evidence="1 2" id="KW-0238">DNA-binding</keyword>
<dbReference type="AlphaFoldDB" id="K8DXV6"/>
<dbReference type="PROSITE" id="PS51755">
    <property type="entry name" value="OMPR_PHOB"/>
    <property type="match status" value="1"/>
</dbReference>
<reference evidence="4 5" key="1">
    <citation type="journal article" date="2013" name="Genome Announc.">
        <title>Genome Sequence of the Sulfate-Reducing Bacterium Desulfotomaculum hydrothermale Lam5(T).</title>
        <authorList>
            <person name="Amin O."/>
            <person name="Fardeau M.L."/>
            <person name="Valette O."/>
            <person name="Hirschler-Rea A."/>
            <person name="Barbe V."/>
            <person name="Medigue C."/>
            <person name="Vacherie B."/>
            <person name="Ollivier B."/>
            <person name="Bertin P.N."/>
            <person name="Dolla A."/>
        </authorList>
    </citation>
    <scope>NUCLEOTIDE SEQUENCE [LARGE SCALE GENOMIC DNA]</scope>
    <source>
        <strain evidence="5">Lam5 / DSM 18033</strain>
    </source>
</reference>
<evidence type="ECO:0000313" key="4">
    <source>
        <dbReference type="EMBL" id="CCO07494.1"/>
    </source>
</evidence>
<accession>K8DXV6</accession>
<gene>
    <name evidence="4" type="ORF">DESHY_110438</name>
</gene>
<dbReference type="GO" id="GO:0003677">
    <property type="term" value="F:DNA binding"/>
    <property type="evidence" value="ECO:0007669"/>
    <property type="project" value="UniProtKB-UniRule"/>
</dbReference>
<dbReference type="GO" id="GO:0000160">
    <property type="term" value="P:phosphorelay signal transduction system"/>
    <property type="evidence" value="ECO:0007669"/>
    <property type="project" value="InterPro"/>
</dbReference>
<dbReference type="Pfam" id="PF00486">
    <property type="entry name" value="Trans_reg_C"/>
    <property type="match status" value="1"/>
</dbReference>
<protein>
    <submittedName>
        <fullName evidence="4">Two component transcriptional regulator, winged helix family</fullName>
    </submittedName>
</protein>
<dbReference type="Gene3D" id="1.10.10.10">
    <property type="entry name" value="Winged helix-like DNA-binding domain superfamily/Winged helix DNA-binding domain"/>
    <property type="match status" value="1"/>
</dbReference>
<evidence type="ECO:0000313" key="5">
    <source>
        <dbReference type="Proteomes" id="UP000009315"/>
    </source>
</evidence>
<dbReference type="eggNOG" id="COG0745">
    <property type="taxonomic scope" value="Bacteria"/>
</dbReference>
<name>K8DXV6_9FIRM</name>
<keyword evidence="5" id="KW-1185">Reference proteome</keyword>
<dbReference type="STRING" id="1121428.DESHY_110438"/>
<evidence type="ECO:0000256" key="2">
    <source>
        <dbReference type="PROSITE-ProRule" id="PRU01091"/>
    </source>
</evidence>
<proteinExistence type="predicted"/>
<feature type="domain" description="OmpR/PhoB-type" evidence="3">
    <location>
        <begin position="30"/>
        <end position="103"/>
    </location>
</feature>
<comment type="caution">
    <text evidence="4">The sequence shown here is derived from an EMBL/GenBank/DDBJ whole genome shotgun (WGS) entry which is preliminary data.</text>
</comment>
<feature type="DNA-binding region" description="OmpR/PhoB-type" evidence="2">
    <location>
        <begin position="30"/>
        <end position="103"/>
    </location>
</feature>